<dbReference type="InterPro" id="IPR013752">
    <property type="entry name" value="KPA_reductase"/>
</dbReference>
<evidence type="ECO:0000259" key="8">
    <source>
        <dbReference type="Pfam" id="PF08546"/>
    </source>
</evidence>
<dbReference type="Proteomes" id="UP000637423">
    <property type="component" value="Unassembled WGS sequence"/>
</dbReference>
<keyword evidence="10" id="KW-1185">Reference proteome</keyword>
<dbReference type="AlphaFoldDB" id="A0A916UHP5"/>
<evidence type="ECO:0000256" key="3">
    <source>
        <dbReference type="ARBA" id="ARBA00019465"/>
    </source>
</evidence>
<evidence type="ECO:0000313" key="9">
    <source>
        <dbReference type="EMBL" id="GGC72312.1"/>
    </source>
</evidence>
<dbReference type="InterPro" id="IPR008927">
    <property type="entry name" value="6-PGluconate_DH-like_C_sf"/>
</dbReference>
<dbReference type="EMBL" id="BMED01000002">
    <property type="protein sequence ID" value="GGC72312.1"/>
    <property type="molecule type" value="Genomic_DNA"/>
</dbReference>
<dbReference type="Gene3D" id="1.10.1040.10">
    <property type="entry name" value="N-(1-d-carboxylethyl)-l-norvaline Dehydrogenase, domain 2"/>
    <property type="match status" value="1"/>
</dbReference>
<dbReference type="InterPro" id="IPR036291">
    <property type="entry name" value="NAD(P)-bd_dom_sf"/>
</dbReference>
<dbReference type="PANTHER" id="PTHR21708">
    <property type="entry name" value="PROBABLE 2-DEHYDROPANTOATE 2-REDUCTASE"/>
    <property type="match status" value="1"/>
</dbReference>
<feature type="domain" description="Ketopantoate reductase C-terminal" evidence="8">
    <location>
        <begin position="209"/>
        <end position="330"/>
    </location>
</feature>
<evidence type="ECO:0000259" key="7">
    <source>
        <dbReference type="Pfam" id="PF02558"/>
    </source>
</evidence>
<dbReference type="SUPFAM" id="SSF51735">
    <property type="entry name" value="NAD(P)-binding Rossmann-fold domains"/>
    <property type="match status" value="1"/>
</dbReference>
<dbReference type="EC" id="1.1.1.169" evidence="2"/>
<evidence type="ECO:0000256" key="1">
    <source>
        <dbReference type="ARBA" id="ARBA00004994"/>
    </source>
</evidence>
<sequence length="339" mass="36427">MTDNTSAGTKMKDLKITIVGAGAVGGLIAARLEHAGIRTSVLARGAHLAAIQSNGLKLLEQEQELTSHPRAAASADELGAQDIVFLCLKAPALFESVQSLQGLISADTVIVPAMNGVPWWFMAGIQGPYADTWLKTTDPQHNLSDYLPPAQVLGCVVHLGSTIQGPGVIRRGMGNQLIIGEPDGSRSSRLELVAGLLAQAGFEVKASENIRQDIWTKLWGNMNMNPISALTSSTLDAILDDPLTHQLVLDMMEEAKRIGEKIGIQLPMDARERTVITRKLGAFKTSMLQDLEAGRQMEIDPILAVAHELAQVVGVDTPFINAVLGLVRQRARNAGLYTY</sequence>
<reference evidence="9" key="2">
    <citation type="submission" date="2020-09" db="EMBL/GenBank/DDBJ databases">
        <authorList>
            <person name="Sun Q."/>
            <person name="Zhou Y."/>
        </authorList>
    </citation>
    <scope>NUCLEOTIDE SEQUENCE</scope>
    <source>
        <strain evidence="9">CGMCC 1.10998</strain>
    </source>
</reference>
<evidence type="ECO:0000256" key="6">
    <source>
        <dbReference type="ARBA" id="ARBA00048793"/>
    </source>
</evidence>
<dbReference type="InterPro" id="IPR013332">
    <property type="entry name" value="KPR_N"/>
</dbReference>
<dbReference type="Pfam" id="PF08546">
    <property type="entry name" value="ApbA_C"/>
    <property type="match status" value="1"/>
</dbReference>
<evidence type="ECO:0000256" key="4">
    <source>
        <dbReference type="ARBA" id="ARBA00022655"/>
    </source>
</evidence>
<dbReference type="PANTHER" id="PTHR21708:SF45">
    <property type="entry name" value="2-DEHYDROPANTOATE 2-REDUCTASE"/>
    <property type="match status" value="1"/>
</dbReference>
<gene>
    <name evidence="9" type="primary">panE-2</name>
    <name evidence="9" type="ORF">GCM10011396_19290</name>
</gene>
<keyword evidence="4" id="KW-0566">Pantothenate biosynthesis</keyword>
<evidence type="ECO:0000256" key="2">
    <source>
        <dbReference type="ARBA" id="ARBA00013014"/>
    </source>
</evidence>
<proteinExistence type="predicted"/>
<dbReference type="GO" id="GO:0005737">
    <property type="term" value="C:cytoplasm"/>
    <property type="evidence" value="ECO:0007669"/>
    <property type="project" value="TreeGrafter"/>
</dbReference>
<comment type="catalytic activity">
    <reaction evidence="6">
        <text>(R)-pantoate + NADP(+) = 2-dehydropantoate + NADPH + H(+)</text>
        <dbReference type="Rhea" id="RHEA:16233"/>
        <dbReference type="ChEBI" id="CHEBI:11561"/>
        <dbReference type="ChEBI" id="CHEBI:15378"/>
        <dbReference type="ChEBI" id="CHEBI:15980"/>
        <dbReference type="ChEBI" id="CHEBI:57783"/>
        <dbReference type="ChEBI" id="CHEBI:58349"/>
        <dbReference type="EC" id="1.1.1.169"/>
    </reaction>
</comment>
<dbReference type="InterPro" id="IPR013328">
    <property type="entry name" value="6PGD_dom2"/>
</dbReference>
<evidence type="ECO:0000256" key="5">
    <source>
        <dbReference type="ARBA" id="ARBA00032024"/>
    </source>
</evidence>
<dbReference type="Pfam" id="PF02558">
    <property type="entry name" value="ApbA"/>
    <property type="match status" value="1"/>
</dbReference>
<dbReference type="SUPFAM" id="SSF48179">
    <property type="entry name" value="6-phosphogluconate dehydrogenase C-terminal domain-like"/>
    <property type="match status" value="1"/>
</dbReference>
<reference evidence="9" key="1">
    <citation type="journal article" date="2014" name="Int. J. Syst. Evol. Microbiol.">
        <title>Complete genome sequence of Corynebacterium casei LMG S-19264T (=DSM 44701T), isolated from a smear-ripened cheese.</title>
        <authorList>
            <consortium name="US DOE Joint Genome Institute (JGI-PGF)"/>
            <person name="Walter F."/>
            <person name="Albersmeier A."/>
            <person name="Kalinowski J."/>
            <person name="Ruckert C."/>
        </authorList>
    </citation>
    <scope>NUCLEOTIDE SEQUENCE</scope>
    <source>
        <strain evidence="9">CGMCC 1.10998</strain>
    </source>
</reference>
<comment type="caution">
    <text evidence="9">The sequence shown here is derived from an EMBL/GenBank/DDBJ whole genome shotgun (WGS) entry which is preliminary data.</text>
</comment>
<dbReference type="GO" id="GO:0008677">
    <property type="term" value="F:2-dehydropantoate 2-reductase activity"/>
    <property type="evidence" value="ECO:0007669"/>
    <property type="project" value="UniProtKB-EC"/>
</dbReference>
<dbReference type="NCBIfam" id="NF005089">
    <property type="entry name" value="PRK06522.1-4"/>
    <property type="match status" value="1"/>
</dbReference>
<evidence type="ECO:0000313" key="10">
    <source>
        <dbReference type="Proteomes" id="UP000637423"/>
    </source>
</evidence>
<dbReference type="FunFam" id="1.10.1040.10:FF:000017">
    <property type="entry name" value="2-dehydropantoate 2-reductase"/>
    <property type="match status" value="1"/>
</dbReference>
<name>A0A916UHP5_9BURK</name>
<dbReference type="GO" id="GO:0015940">
    <property type="term" value="P:pantothenate biosynthetic process"/>
    <property type="evidence" value="ECO:0007669"/>
    <property type="project" value="UniProtKB-KW"/>
</dbReference>
<accession>A0A916UHP5</accession>
<protein>
    <recommendedName>
        <fullName evidence="3">2-dehydropantoate 2-reductase</fullName>
        <ecNumber evidence="2">1.1.1.169</ecNumber>
    </recommendedName>
    <alternativeName>
        <fullName evidence="5">Ketopantoate reductase</fullName>
    </alternativeName>
</protein>
<dbReference type="InterPro" id="IPR051402">
    <property type="entry name" value="KPR-Related"/>
</dbReference>
<dbReference type="RefSeq" id="WP_188565860.1">
    <property type="nucleotide sequence ID" value="NZ_BMED01000002.1"/>
</dbReference>
<comment type="pathway">
    <text evidence="1">Cofactor biosynthesis; (R)-pantothenate biosynthesis; (R)-pantoate from 3-methyl-2-oxobutanoate: step 2/2.</text>
</comment>
<feature type="domain" description="Ketopantoate reductase N-terminal" evidence="7">
    <location>
        <begin position="16"/>
        <end position="117"/>
    </location>
</feature>
<organism evidence="9 10">
    <name type="scientific">Undibacterium terreum</name>
    <dbReference type="NCBI Taxonomy" id="1224302"/>
    <lineage>
        <taxon>Bacteria</taxon>
        <taxon>Pseudomonadati</taxon>
        <taxon>Pseudomonadota</taxon>
        <taxon>Betaproteobacteria</taxon>
        <taxon>Burkholderiales</taxon>
        <taxon>Oxalobacteraceae</taxon>
        <taxon>Undibacterium</taxon>
    </lineage>
</organism>
<dbReference type="Gene3D" id="3.40.50.720">
    <property type="entry name" value="NAD(P)-binding Rossmann-like Domain"/>
    <property type="match status" value="1"/>
</dbReference>